<dbReference type="Proteomes" id="UP001623592">
    <property type="component" value="Unassembled WGS sequence"/>
</dbReference>
<comment type="cofactor">
    <cofactor evidence="1 5">
        <name>pyridoxal 5'-phosphate</name>
        <dbReference type="ChEBI" id="CHEBI:597326"/>
    </cofactor>
</comment>
<protein>
    <submittedName>
        <fullName evidence="6">O-acetylhomoserine aminocarboxypropyltransferase/cysteine synthase family protein</fullName>
    </submittedName>
</protein>
<comment type="caution">
    <text evidence="6">The sequence shown here is derived from an EMBL/GenBank/DDBJ whole genome shotgun (WGS) entry which is preliminary data.</text>
</comment>
<evidence type="ECO:0000256" key="4">
    <source>
        <dbReference type="ARBA" id="ARBA00022898"/>
    </source>
</evidence>
<sequence>MKFATKLIHGNYNLEKNGATNIPVYMSNAYAHTSPEELESIFQGEALGYAYTRVSNPTVTTLERRISSLEGGLASTAAASGMSAIYMAVTNIVKSGDEIIAASGLYGGTYTLLANLKDIGVKVTFLDELNETSLLNSITEKTKLVYAETIGNPKLDILDIEKVGEICRDNNIIFMVDSTISTPYLVNPINYGADVVIHSTSKYINGTSNAIGGIIVDGGSDKYKTDKYKNFHDYFNKFGKLAFTAKLKASIGRDIGAAMSPFNAFLTLTGIETLELRMKKHCSNAIKIAKYLEKNEKVVKVNYPNLKTSKYYDLSEKYYSEGASGILTFRLGTKEKAFKFITNLKLILNLTNIGDTKTIIIHPASTICAHNANEEKEKMEVYDDLLRLSVGIEAAEDIISDIENALKAI</sequence>
<evidence type="ECO:0000256" key="1">
    <source>
        <dbReference type="ARBA" id="ARBA00001933"/>
    </source>
</evidence>
<dbReference type="CDD" id="cd00614">
    <property type="entry name" value="CGS_like"/>
    <property type="match status" value="1"/>
</dbReference>
<dbReference type="InterPro" id="IPR015422">
    <property type="entry name" value="PyrdxlP-dep_Trfase_small"/>
</dbReference>
<dbReference type="EMBL" id="JBJIAA010000017">
    <property type="protein sequence ID" value="MFL0252419.1"/>
    <property type="molecule type" value="Genomic_DNA"/>
</dbReference>
<dbReference type="InterPro" id="IPR015424">
    <property type="entry name" value="PyrdxlP-dep_Trfase"/>
</dbReference>
<dbReference type="Gene3D" id="3.40.640.10">
    <property type="entry name" value="Type I PLP-dependent aspartate aminotransferase-like (Major domain)"/>
    <property type="match status" value="1"/>
</dbReference>
<evidence type="ECO:0000256" key="3">
    <source>
        <dbReference type="ARBA" id="ARBA00022679"/>
    </source>
</evidence>
<name>A0ABW8TN49_9CLOT</name>
<accession>A0ABW8TN49</accession>
<dbReference type="InterPro" id="IPR000277">
    <property type="entry name" value="Cys/Met-Metab_PyrdxlP-dep_enz"/>
</dbReference>
<dbReference type="InterPro" id="IPR006235">
    <property type="entry name" value="OAc-hSer/O-AcSer_sulfhydrylase"/>
</dbReference>
<dbReference type="PIRSF" id="PIRSF001434">
    <property type="entry name" value="CGS"/>
    <property type="match status" value="1"/>
</dbReference>
<organism evidence="6 7">
    <name type="scientific">Clostridium neuense</name>
    <dbReference type="NCBI Taxonomy" id="1728934"/>
    <lineage>
        <taxon>Bacteria</taxon>
        <taxon>Bacillati</taxon>
        <taxon>Bacillota</taxon>
        <taxon>Clostridia</taxon>
        <taxon>Eubacteriales</taxon>
        <taxon>Clostridiaceae</taxon>
        <taxon>Clostridium</taxon>
    </lineage>
</organism>
<keyword evidence="3" id="KW-0808">Transferase</keyword>
<evidence type="ECO:0000256" key="2">
    <source>
        <dbReference type="ARBA" id="ARBA00009077"/>
    </source>
</evidence>
<dbReference type="Gene3D" id="3.90.1150.10">
    <property type="entry name" value="Aspartate Aminotransferase, domain 1"/>
    <property type="match status" value="1"/>
</dbReference>
<keyword evidence="4 5" id="KW-0663">Pyridoxal phosphate</keyword>
<evidence type="ECO:0000313" key="7">
    <source>
        <dbReference type="Proteomes" id="UP001623592"/>
    </source>
</evidence>
<evidence type="ECO:0000256" key="5">
    <source>
        <dbReference type="RuleBase" id="RU362118"/>
    </source>
</evidence>
<dbReference type="InterPro" id="IPR015421">
    <property type="entry name" value="PyrdxlP-dep_Trfase_major"/>
</dbReference>
<reference evidence="6 7" key="1">
    <citation type="submission" date="2024-11" db="EMBL/GenBank/DDBJ databases">
        <authorList>
            <person name="Heng Y.C."/>
            <person name="Lim A.C.H."/>
            <person name="Lee J.K.Y."/>
            <person name="Kittelmann S."/>
        </authorList>
    </citation>
    <scope>NUCLEOTIDE SEQUENCE [LARGE SCALE GENOMIC DNA]</scope>
    <source>
        <strain evidence="6 7">WILCCON 0114</strain>
    </source>
</reference>
<gene>
    <name evidence="6" type="ORF">ACJDT4_18575</name>
</gene>
<keyword evidence="7" id="KW-1185">Reference proteome</keyword>
<proteinExistence type="inferred from homology"/>
<dbReference type="SUPFAM" id="SSF53383">
    <property type="entry name" value="PLP-dependent transferases"/>
    <property type="match status" value="1"/>
</dbReference>
<comment type="similarity">
    <text evidence="2 5">Belongs to the trans-sulfuration enzymes family.</text>
</comment>
<evidence type="ECO:0000313" key="6">
    <source>
        <dbReference type="EMBL" id="MFL0252419.1"/>
    </source>
</evidence>
<dbReference type="PANTHER" id="PTHR43797:SF2">
    <property type="entry name" value="HOMOCYSTEINE_CYSTEINE SYNTHASE"/>
    <property type="match status" value="1"/>
</dbReference>
<dbReference type="Pfam" id="PF01053">
    <property type="entry name" value="Cys_Met_Meta_PP"/>
    <property type="match status" value="1"/>
</dbReference>
<dbReference type="PANTHER" id="PTHR43797">
    <property type="entry name" value="HOMOCYSTEINE/CYSTEINE SYNTHASE"/>
    <property type="match status" value="1"/>
</dbReference>
<dbReference type="RefSeq" id="WP_406789075.1">
    <property type="nucleotide sequence ID" value="NZ_JBJIAA010000017.1"/>
</dbReference>